<dbReference type="PANTHER" id="PTHR37945">
    <property type="entry name" value="EXTRACELLULAR TUNGSTATE BINDING PROTEIN"/>
    <property type="match status" value="1"/>
</dbReference>
<dbReference type="RefSeq" id="WP_046507164.1">
    <property type="nucleotide sequence ID" value="NZ_LANI01000017.1"/>
</dbReference>
<proteinExistence type="predicted"/>
<dbReference type="PATRIC" id="fig|1549748.8.peg.470"/>
<dbReference type="OrthoDB" id="186379at2"/>
<evidence type="ECO:0000313" key="3">
    <source>
        <dbReference type="EMBL" id="KKJ76747.1"/>
    </source>
</evidence>
<dbReference type="AlphaFoldDB" id="A0A0M2R4H3"/>
<protein>
    <submittedName>
        <fullName evidence="3">Sulfate transporter</fullName>
    </submittedName>
</protein>
<dbReference type="Proteomes" id="UP000034491">
    <property type="component" value="Unassembled WGS sequence"/>
</dbReference>
<feature type="signal peptide" evidence="1">
    <location>
        <begin position="1"/>
        <end position="26"/>
    </location>
</feature>
<feature type="chain" id="PRO_5005640462" evidence="1">
    <location>
        <begin position="27"/>
        <end position="277"/>
    </location>
</feature>
<keyword evidence="1" id="KW-0732">Signal</keyword>
<keyword evidence="4" id="KW-1185">Reference proteome</keyword>
<dbReference type="STRING" id="1549748.WH95_11500"/>
<accession>A0A0M2R4H3</accession>
<name>A0A0M2R4H3_9PROT</name>
<evidence type="ECO:0000259" key="2">
    <source>
        <dbReference type="Pfam" id="PF12849"/>
    </source>
</evidence>
<gene>
    <name evidence="3" type="ORF">WH95_11500</name>
</gene>
<reference evidence="3 4" key="1">
    <citation type="submission" date="2015-03" db="EMBL/GenBank/DDBJ databases">
        <title>Genome sequence of Kiloniella sp. P1-1, isolated from the gut microflora of Pacific white shrimp, Penaeus vannamei.</title>
        <authorList>
            <person name="Shao Z."/>
            <person name="Wang L."/>
            <person name="Li X."/>
        </authorList>
    </citation>
    <scope>NUCLEOTIDE SEQUENCE [LARGE SCALE GENOMIC DNA]</scope>
    <source>
        <strain evidence="3 4">P1-1</strain>
    </source>
</reference>
<feature type="domain" description="PBP" evidence="2">
    <location>
        <begin position="29"/>
        <end position="255"/>
    </location>
</feature>
<evidence type="ECO:0000313" key="4">
    <source>
        <dbReference type="Proteomes" id="UP000034491"/>
    </source>
</evidence>
<evidence type="ECO:0000256" key="1">
    <source>
        <dbReference type="SAM" id="SignalP"/>
    </source>
</evidence>
<comment type="caution">
    <text evidence="3">The sequence shown here is derived from an EMBL/GenBank/DDBJ whole genome shotgun (WGS) entry which is preliminary data.</text>
</comment>
<dbReference type="PANTHER" id="PTHR37945:SF1">
    <property type="entry name" value="EXTRACELLULAR TUNGSTATE BINDING PROTEIN"/>
    <property type="match status" value="1"/>
</dbReference>
<dbReference type="InterPro" id="IPR052738">
    <property type="entry name" value="ABC-Tungstate_binding"/>
</dbReference>
<dbReference type="SUPFAM" id="SSF53850">
    <property type="entry name" value="Periplasmic binding protein-like II"/>
    <property type="match status" value="1"/>
</dbReference>
<dbReference type="Gene3D" id="3.40.190.10">
    <property type="entry name" value="Periplasmic binding protein-like II"/>
    <property type="match status" value="2"/>
</dbReference>
<sequence length="277" mass="30231">MINKSIMRALGFATALVMVGYGPASYADEATNITLASTTSTQNSGLFDYLLPLFKKQTGVDVHVVAVGTGAALKLARNGDADVLMVHHKTSEDKFVADGYGVKRFDVMYNDFVLVGPDSDPAEVKGSETIIDALNNIKTKQSIFLSRGDDSGTNKRELELWKANGDNPKSASGDWYRETGSGMGATLNTAVAMQGYALTDRATWISYKNKQNMEILFEGDERLFNQYGVIVVNPEKFPHVKVKPAETFVNWIISPKGQEAIAGYKLSGEQLFIPNAK</sequence>
<dbReference type="Pfam" id="PF12849">
    <property type="entry name" value="PBP_like_2"/>
    <property type="match status" value="1"/>
</dbReference>
<dbReference type="InterPro" id="IPR024370">
    <property type="entry name" value="PBP_domain"/>
</dbReference>
<dbReference type="EMBL" id="LANI01000017">
    <property type="protein sequence ID" value="KKJ76747.1"/>
    <property type="molecule type" value="Genomic_DNA"/>
</dbReference>
<organism evidence="3 4">
    <name type="scientific">Kiloniella litopenaei</name>
    <dbReference type="NCBI Taxonomy" id="1549748"/>
    <lineage>
        <taxon>Bacteria</taxon>
        <taxon>Pseudomonadati</taxon>
        <taxon>Pseudomonadota</taxon>
        <taxon>Alphaproteobacteria</taxon>
        <taxon>Rhodospirillales</taxon>
        <taxon>Kiloniellaceae</taxon>
        <taxon>Kiloniella</taxon>
    </lineage>
</organism>